<reference evidence="1 2" key="1">
    <citation type="submission" date="2020-05" db="EMBL/GenBank/DDBJ databases">
        <authorList>
            <person name="Whitworth D."/>
        </authorList>
    </citation>
    <scope>NUCLEOTIDE SEQUENCE [LARGE SCALE GENOMIC DNA]</scope>
    <source>
        <strain evidence="1 2">CA046A</strain>
    </source>
</reference>
<comment type="caution">
    <text evidence="1">The sequence shown here is derived from an EMBL/GenBank/DDBJ whole genome shotgun (WGS) entry which is preliminary data.</text>
</comment>
<dbReference type="EMBL" id="JABFJW010000345">
    <property type="protein sequence ID" value="NOK13592.1"/>
    <property type="molecule type" value="Genomic_DNA"/>
</dbReference>
<proteinExistence type="predicted"/>
<evidence type="ECO:0000313" key="2">
    <source>
        <dbReference type="Proteomes" id="UP000528460"/>
    </source>
</evidence>
<dbReference type="RefSeq" id="WP_171420752.1">
    <property type="nucleotide sequence ID" value="NZ_JABFJW010000345.1"/>
</dbReference>
<organism evidence="1 2">
    <name type="scientific">Corallococcus exercitus</name>
    <dbReference type="NCBI Taxonomy" id="2316736"/>
    <lineage>
        <taxon>Bacteria</taxon>
        <taxon>Pseudomonadati</taxon>
        <taxon>Myxococcota</taxon>
        <taxon>Myxococcia</taxon>
        <taxon>Myxococcales</taxon>
        <taxon>Cystobacterineae</taxon>
        <taxon>Myxococcaceae</taxon>
        <taxon>Corallococcus</taxon>
    </lineage>
</organism>
<dbReference type="AlphaFoldDB" id="A0A7Y4K0C3"/>
<accession>A0A7Y4K0C3</accession>
<evidence type="ECO:0000313" key="1">
    <source>
        <dbReference type="EMBL" id="NOK13592.1"/>
    </source>
</evidence>
<sequence length="247" mass="25991">MSLGLSGCGDTGTHTRLLFALNPSFLQGDSVSVPASGVRAMTDPPSLPDLTSDDGLRFQLEGAGINVRDVRLELGGGLRCEDVKEDLQDGAGCVPSEDGPDTVTLAGAFSFFLPDGEPSQGGKEVRIPPAKYQRVDFVLAEGGLRAYPRLYRGSNAWAMNLTLPEGTALGFEVPQPLTVAPGGSLRVTFRQATWLKGLPLGACFQNGDLPRTDSELLLDAASGECQGAGDKVREALRTQGNLSALPF</sequence>
<protein>
    <submittedName>
        <fullName evidence="1">Uncharacterized protein</fullName>
    </submittedName>
</protein>
<gene>
    <name evidence="1" type="ORF">HNS30_31550</name>
</gene>
<name>A0A7Y4K0C3_9BACT</name>
<dbReference type="Proteomes" id="UP000528460">
    <property type="component" value="Unassembled WGS sequence"/>
</dbReference>